<dbReference type="SUPFAM" id="SSF103473">
    <property type="entry name" value="MFS general substrate transporter"/>
    <property type="match status" value="1"/>
</dbReference>
<reference evidence="7" key="1">
    <citation type="journal article" date="2019" name="G3 (Bethesda)">
        <title>Genome Assemblies of Two Rare Opportunistic Yeast Pathogens: Diutina rugosa (syn. Candida rugosa) and Trichomonascus ciferrii (syn. Candida ciferrii).</title>
        <authorList>
            <person name="Mixao V."/>
            <person name="Saus E."/>
            <person name="Hansen A.P."/>
            <person name="Lass-Florl C."/>
            <person name="Gabaldon T."/>
        </authorList>
    </citation>
    <scope>NUCLEOTIDE SEQUENCE</scope>
    <source>
        <strain evidence="7">CBS 4856</strain>
    </source>
</reference>
<feature type="transmembrane region" description="Helical" evidence="6">
    <location>
        <begin position="285"/>
        <end position="305"/>
    </location>
</feature>
<keyword evidence="8" id="KW-1185">Reference proteome</keyword>
<keyword evidence="3 6" id="KW-0812">Transmembrane</keyword>
<evidence type="ECO:0000256" key="2">
    <source>
        <dbReference type="ARBA" id="ARBA00022448"/>
    </source>
</evidence>
<dbReference type="FunFam" id="1.20.1250.20:FF:000106">
    <property type="entry name" value="MFS transporter, putative"/>
    <property type="match status" value="1"/>
</dbReference>
<evidence type="ECO:0000256" key="3">
    <source>
        <dbReference type="ARBA" id="ARBA00022692"/>
    </source>
</evidence>
<organism evidence="7 8">
    <name type="scientific">Trichomonascus ciferrii</name>
    <dbReference type="NCBI Taxonomy" id="44093"/>
    <lineage>
        <taxon>Eukaryota</taxon>
        <taxon>Fungi</taxon>
        <taxon>Dikarya</taxon>
        <taxon>Ascomycota</taxon>
        <taxon>Saccharomycotina</taxon>
        <taxon>Dipodascomycetes</taxon>
        <taxon>Dipodascales</taxon>
        <taxon>Trichomonascaceae</taxon>
        <taxon>Trichomonascus</taxon>
        <taxon>Trichomonascus ciferrii complex</taxon>
    </lineage>
</organism>
<dbReference type="PANTHER" id="PTHR43791:SF65">
    <property type="entry name" value="MAJOR FACILITATOR SUPERFAMILY (MFS) PROFILE DOMAIN-CONTAINING PROTEIN-RELATED"/>
    <property type="match status" value="1"/>
</dbReference>
<accession>A0A642V5H0</accession>
<feature type="transmembrane region" description="Helical" evidence="6">
    <location>
        <begin position="529"/>
        <end position="549"/>
    </location>
</feature>
<dbReference type="EMBL" id="SWFS01000198">
    <property type="protein sequence ID" value="KAA8914584.1"/>
    <property type="molecule type" value="Genomic_DNA"/>
</dbReference>
<dbReference type="InterPro" id="IPR011701">
    <property type="entry name" value="MFS"/>
</dbReference>
<comment type="subcellular location">
    <subcellularLocation>
        <location evidence="1">Membrane</location>
        <topology evidence="1">Multi-pass membrane protein</topology>
    </subcellularLocation>
</comment>
<comment type="caution">
    <text evidence="7">The sequence shown here is derived from an EMBL/GenBank/DDBJ whole genome shotgun (WGS) entry which is preliminary data.</text>
</comment>
<evidence type="ECO:0000313" key="7">
    <source>
        <dbReference type="EMBL" id="KAA8914584.1"/>
    </source>
</evidence>
<dbReference type="InterPro" id="IPR036259">
    <property type="entry name" value="MFS_trans_sf"/>
</dbReference>
<name>A0A642V5H0_9ASCO</name>
<dbReference type="GO" id="GO:0016020">
    <property type="term" value="C:membrane"/>
    <property type="evidence" value="ECO:0007669"/>
    <property type="project" value="UniProtKB-SubCell"/>
</dbReference>
<proteinExistence type="predicted"/>
<dbReference type="Proteomes" id="UP000761534">
    <property type="component" value="Unassembled WGS sequence"/>
</dbReference>
<dbReference type="Gene3D" id="1.20.1250.20">
    <property type="entry name" value="MFS general substrate transporter like domains"/>
    <property type="match status" value="1"/>
</dbReference>
<feature type="transmembrane region" description="Helical" evidence="6">
    <location>
        <begin position="253"/>
        <end position="273"/>
    </location>
</feature>
<gene>
    <name evidence="7" type="ORF">TRICI_002872</name>
</gene>
<evidence type="ECO:0000256" key="4">
    <source>
        <dbReference type="ARBA" id="ARBA00022989"/>
    </source>
</evidence>
<evidence type="ECO:0000256" key="5">
    <source>
        <dbReference type="ARBA" id="ARBA00023136"/>
    </source>
</evidence>
<evidence type="ECO:0008006" key="9">
    <source>
        <dbReference type="Google" id="ProtNLM"/>
    </source>
</evidence>
<feature type="transmembrane region" description="Helical" evidence="6">
    <location>
        <begin position="433"/>
        <end position="453"/>
    </location>
</feature>
<feature type="transmembrane region" description="Helical" evidence="6">
    <location>
        <begin position="221"/>
        <end position="241"/>
    </location>
</feature>
<feature type="transmembrane region" description="Helical" evidence="6">
    <location>
        <begin position="400"/>
        <end position="421"/>
    </location>
</feature>
<dbReference type="OrthoDB" id="1935484at2759"/>
<dbReference type="VEuPathDB" id="FungiDB:TRICI_002872"/>
<evidence type="ECO:0000256" key="6">
    <source>
        <dbReference type="SAM" id="Phobius"/>
    </source>
</evidence>
<evidence type="ECO:0000313" key="8">
    <source>
        <dbReference type="Proteomes" id="UP000761534"/>
    </source>
</evidence>
<dbReference type="GO" id="GO:0022857">
    <property type="term" value="F:transmembrane transporter activity"/>
    <property type="evidence" value="ECO:0007669"/>
    <property type="project" value="InterPro"/>
</dbReference>
<keyword evidence="5 6" id="KW-0472">Membrane</keyword>
<evidence type="ECO:0000256" key="1">
    <source>
        <dbReference type="ARBA" id="ARBA00004141"/>
    </source>
</evidence>
<feature type="transmembrane region" description="Helical" evidence="6">
    <location>
        <begin position="366"/>
        <end position="388"/>
    </location>
</feature>
<keyword evidence="2" id="KW-0813">Transport</keyword>
<protein>
    <recommendedName>
        <fullName evidence="9">Major facilitator superfamily (MFS) profile domain-containing protein</fullName>
    </recommendedName>
</protein>
<dbReference type="AlphaFoldDB" id="A0A642V5H0"/>
<keyword evidence="4 6" id="KW-1133">Transmembrane helix</keyword>
<dbReference type="PANTHER" id="PTHR43791">
    <property type="entry name" value="PERMEASE-RELATED"/>
    <property type="match status" value="1"/>
</dbReference>
<dbReference type="Pfam" id="PF07690">
    <property type="entry name" value="MFS_1"/>
    <property type="match status" value="1"/>
</dbReference>
<sequence length="588" mass="68066">MFNRKNQKEEGDGDSKNTNVVTLEATSDVESTHHQIRGLENVDVDRQNLAKTQYQHRFLGLFGSKKQPFDLDSVATQPSVYDDLDKAPHYWPRSDYENIHRFDTDARWTWREELAVIKKVDLRIMLWAIVMFFGLEIDRSNLSQALSDNFLADLGMNTNDYNNGQMIFRASFLVAELPSQLISKRIGPDRWIPAQITMWSIVALFQFFLKNRASFYVTRCLLGLIQGGFIPDVILYLSYFYTGRELPIRCSWFWVGMYVADIVSAFLGFGILHMRGVQGQSGWRWLFLLEGIMTLCIGLLSFGLMPSSPTSTASWFRGKKGWFSEREETIITTRALRDDPTKGDMHNRQAISFRVFKACIKDYGLWPLYLIGLLYGIPHGPVNSYLTLSLRQLGFDTFETNLLTIPSYVLVLVNLLIFTYASEVLNSKFNSRTIITSLAQWWMLPLIIALNTFSEKTNTWVKYVVTTLIVGWPYPHAIQVAWCSRNANTVGSRTVAAALYNISVQLSNIVYSQIYREDDKPQYRRGNKILLAFVCLNIVVYAGTYVYYWNLNRKKDRIWNQMSSEEQFDYIQNTKDIGSRRLDFRYAY</sequence>